<evidence type="ECO:0000256" key="1">
    <source>
        <dbReference type="SAM" id="MobiDB-lite"/>
    </source>
</evidence>
<gene>
    <name evidence="2" type="ORF">GCM10010515_39460</name>
</gene>
<sequence length="273" mass="28547">MRTGGGARRGPVPGNDVRLPAPGPSRAYARPVLRITDARTGEPADATPARRGLTRVEAHVPHPDATGLRVLLVADVLVRALEIGGTPVWTVLNGPSETAELRSRAADLGVRPFEEERYGGAGLGEAQVLHVLGPGGRVPPGLRVGVAGVEAGPGVLDDADATALRLALLARPRAEPLRLSTGGLAEAGRTLRHWRGAVAGWATRPSGPIPDPVRGQLRGAWENDLDVPAVLAVLRRVETSGTVPDGARFETYAYADRLLGLELTRDIGRGVPG</sequence>
<evidence type="ECO:0000313" key="2">
    <source>
        <dbReference type="EMBL" id="GGX67973.1"/>
    </source>
</evidence>
<proteinExistence type="predicted"/>
<accession>A0A918KMF7</accession>
<comment type="caution">
    <text evidence="2">The sequence shown here is derived from an EMBL/GenBank/DDBJ whole genome shotgun (WGS) entry which is preliminary data.</text>
</comment>
<dbReference type="Gene3D" id="1.20.120.640">
    <property type="entry name" value="Anticodon-binding domain of a subclass of class I aminoacyl-tRNA synthetases"/>
    <property type="match status" value="1"/>
</dbReference>
<keyword evidence="3" id="KW-1185">Reference proteome</keyword>
<reference evidence="2" key="2">
    <citation type="submission" date="2020-09" db="EMBL/GenBank/DDBJ databases">
        <authorList>
            <person name="Sun Q."/>
            <person name="Ohkuma M."/>
        </authorList>
    </citation>
    <scope>NUCLEOTIDE SEQUENCE</scope>
    <source>
        <strain evidence="2">JCM 4956</strain>
    </source>
</reference>
<organism evidence="2 3">
    <name type="scientific">Streptomyces fructofermentans</name>
    <dbReference type="NCBI Taxonomy" id="152141"/>
    <lineage>
        <taxon>Bacteria</taxon>
        <taxon>Bacillati</taxon>
        <taxon>Actinomycetota</taxon>
        <taxon>Actinomycetes</taxon>
        <taxon>Kitasatosporales</taxon>
        <taxon>Streptomycetaceae</taxon>
        <taxon>Streptomyces</taxon>
    </lineage>
</organism>
<dbReference type="AlphaFoldDB" id="A0A918KMF7"/>
<protein>
    <recommendedName>
        <fullName evidence="4">Cysteinyl-tRNA synthetase</fullName>
    </recommendedName>
</protein>
<dbReference type="Proteomes" id="UP000645555">
    <property type="component" value="Unassembled WGS sequence"/>
</dbReference>
<name>A0A918KMF7_9ACTN</name>
<evidence type="ECO:0000313" key="3">
    <source>
        <dbReference type="Proteomes" id="UP000645555"/>
    </source>
</evidence>
<reference evidence="2" key="1">
    <citation type="journal article" date="2014" name="Int. J. Syst. Evol. Microbiol.">
        <title>Complete genome sequence of Corynebacterium casei LMG S-19264T (=DSM 44701T), isolated from a smear-ripened cheese.</title>
        <authorList>
            <consortium name="US DOE Joint Genome Institute (JGI-PGF)"/>
            <person name="Walter F."/>
            <person name="Albersmeier A."/>
            <person name="Kalinowski J."/>
            <person name="Ruckert C."/>
        </authorList>
    </citation>
    <scope>NUCLEOTIDE SEQUENCE</scope>
    <source>
        <strain evidence="2">JCM 4956</strain>
    </source>
</reference>
<evidence type="ECO:0008006" key="4">
    <source>
        <dbReference type="Google" id="ProtNLM"/>
    </source>
</evidence>
<dbReference type="EMBL" id="BMWD01000013">
    <property type="protein sequence ID" value="GGX67973.1"/>
    <property type="molecule type" value="Genomic_DNA"/>
</dbReference>
<feature type="region of interest" description="Disordered" evidence="1">
    <location>
        <begin position="1"/>
        <end position="26"/>
    </location>
</feature>